<feature type="transmembrane region" description="Helical" evidence="3">
    <location>
        <begin position="185"/>
        <end position="206"/>
    </location>
</feature>
<feature type="transmembrane region" description="Helical" evidence="3">
    <location>
        <begin position="56"/>
        <end position="76"/>
    </location>
</feature>
<keyword evidence="3" id="KW-1133">Transmembrane helix</keyword>
<dbReference type="AlphaFoldDB" id="A0A1I4Y4Q4"/>
<dbReference type="InterPro" id="IPR043128">
    <property type="entry name" value="Rev_trsase/Diguanyl_cyclase"/>
</dbReference>
<dbReference type="PANTHER" id="PTHR45138:SF9">
    <property type="entry name" value="DIGUANYLATE CYCLASE DGCM-RELATED"/>
    <property type="match status" value="1"/>
</dbReference>
<evidence type="ECO:0000259" key="4">
    <source>
        <dbReference type="PROSITE" id="PS50887"/>
    </source>
</evidence>
<dbReference type="SMART" id="SM00267">
    <property type="entry name" value="GGDEF"/>
    <property type="match status" value="1"/>
</dbReference>
<keyword evidence="6" id="KW-1185">Reference proteome</keyword>
<dbReference type="InterPro" id="IPR050469">
    <property type="entry name" value="Diguanylate_Cyclase"/>
</dbReference>
<name>A0A1I4Y4Q4_9NEIS</name>
<dbReference type="Pfam" id="PF00990">
    <property type="entry name" value="GGDEF"/>
    <property type="match status" value="1"/>
</dbReference>
<dbReference type="GO" id="GO:0005886">
    <property type="term" value="C:plasma membrane"/>
    <property type="evidence" value="ECO:0007669"/>
    <property type="project" value="TreeGrafter"/>
</dbReference>
<dbReference type="Gene3D" id="3.30.70.270">
    <property type="match status" value="1"/>
</dbReference>
<feature type="transmembrane region" description="Helical" evidence="3">
    <location>
        <begin position="82"/>
        <end position="101"/>
    </location>
</feature>
<dbReference type="InterPro" id="IPR029787">
    <property type="entry name" value="Nucleotide_cyclase"/>
</dbReference>
<dbReference type="InterPro" id="IPR000160">
    <property type="entry name" value="GGDEF_dom"/>
</dbReference>
<feature type="transmembrane region" description="Helical" evidence="3">
    <location>
        <begin position="160"/>
        <end position="179"/>
    </location>
</feature>
<feature type="transmembrane region" description="Helical" evidence="3">
    <location>
        <begin position="138"/>
        <end position="155"/>
    </location>
</feature>
<dbReference type="PROSITE" id="PS50887">
    <property type="entry name" value="GGDEF"/>
    <property type="match status" value="1"/>
</dbReference>
<dbReference type="GO" id="GO:0043709">
    <property type="term" value="P:cell adhesion involved in single-species biofilm formation"/>
    <property type="evidence" value="ECO:0007669"/>
    <property type="project" value="TreeGrafter"/>
</dbReference>
<dbReference type="CDD" id="cd01949">
    <property type="entry name" value="GGDEF"/>
    <property type="match status" value="1"/>
</dbReference>
<dbReference type="OrthoDB" id="9813903at2"/>
<dbReference type="Proteomes" id="UP000242869">
    <property type="component" value="Unassembled WGS sequence"/>
</dbReference>
<accession>A0A1I4Y4Q4</accession>
<organism evidence="5 6">
    <name type="scientific">Formivibrio citricus</name>
    <dbReference type="NCBI Taxonomy" id="83765"/>
    <lineage>
        <taxon>Bacteria</taxon>
        <taxon>Pseudomonadati</taxon>
        <taxon>Pseudomonadota</taxon>
        <taxon>Betaproteobacteria</taxon>
        <taxon>Neisseriales</taxon>
        <taxon>Chitinibacteraceae</taxon>
        <taxon>Formivibrio</taxon>
    </lineage>
</organism>
<dbReference type="EMBL" id="FOVE01000007">
    <property type="protein sequence ID" value="SFN33062.1"/>
    <property type="molecule type" value="Genomic_DNA"/>
</dbReference>
<dbReference type="GO" id="GO:1902201">
    <property type="term" value="P:negative regulation of bacterial-type flagellum-dependent cell motility"/>
    <property type="evidence" value="ECO:0007669"/>
    <property type="project" value="TreeGrafter"/>
</dbReference>
<evidence type="ECO:0000313" key="6">
    <source>
        <dbReference type="Proteomes" id="UP000242869"/>
    </source>
</evidence>
<gene>
    <name evidence="5" type="ORF">SAMN05660284_01218</name>
</gene>
<dbReference type="FunFam" id="3.30.70.270:FF:000001">
    <property type="entry name" value="Diguanylate cyclase domain protein"/>
    <property type="match status" value="1"/>
</dbReference>
<dbReference type="EC" id="2.7.7.65" evidence="1"/>
<feature type="domain" description="GGDEF" evidence="4">
    <location>
        <begin position="271"/>
        <end position="407"/>
    </location>
</feature>
<dbReference type="PANTHER" id="PTHR45138">
    <property type="entry name" value="REGULATORY COMPONENTS OF SENSORY TRANSDUCTION SYSTEM"/>
    <property type="match status" value="1"/>
</dbReference>
<dbReference type="STRING" id="83765.SAMN05660284_01218"/>
<dbReference type="NCBIfam" id="TIGR00254">
    <property type="entry name" value="GGDEF"/>
    <property type="match status" value="1"/>
</dbReference>
<dbReference type="RefSeq" id="WP_091192753.1">
    <property type="nucleotide sequence ID" value="NZ_FOVE01000007.1"/>
</dbReference>
<dbReference type="SUPFAM" id="SSF55073">
    <property type="entry name" value="Nucleotide cyclase"/>
    <property type="match status" value="1"/>
</dbReference>
<feature type="transmembrane region" description="Helical" evidence="3">
    <location>
        <begin position="113"/>
        <end position="132"/>
    </location>
</feature>
<keyword evidence="3" id="KW-0812">Transmembrane</keyword>
<comment type="catalytic activity">
    <reaction evidence="2">
        <text>2 GTP = 3',3'-c-di-GMP + 2 diphosphate</text>
        <dbReference type="Rhea" id="RHEA:24898"/>
        <dbReference type="ChEBI" id="CHEBI:33019"/>
        <dbReference type="ChEBI" id="CHEBI:37565"/>
        <dbReference type="ChEBI" id="CHEBI:58805"/>
        <dbReference type="EC" id="2.7.7.65"/>
    </reaction>
</comment>
<evidence type="ECO:0000313" key="5">
    <source>
        <dbReference type="EMBL" id="SFN33062.1"/>
    </source>
</evidence>
<evidence type="ECO:0000256" key="3">
    <source>
        <dbReference type="SAM" id="Phobius"/>
    </source>
</evidence>
<reference evidence="6" key="1">
    <citation type="submission" date="2016-10" db="EMBL/GenBank/DDBJ databases">
        <authorList>
            <person name="Varghese N."/>
            <person name="Submissions S."/>
        </authorList>
    </citation>
    <scope>NUCLEOTIDE SEQUENCE [LARGE SCALE GENOMIC DNA]</scope>
    <source>
        <strain evidence="6">DSM 6150</strain>
    </source>
</reference>
<proteinExistence type="predicted"/>
<sequence>MSENGLPHARDELTQLEDQLRQYLACPSFWMRFPAEIEQRYEDLRSPYRLRRFQRVGWISLILFDFLALADCHFLPGSYPDAWTIRFLGVTPLLCLILLILPRHWMAAWRNFAVSAALVIVAVGLAGIGYLAPPEHPQHLYFQWLLLILATNLLIRPHFWVALPTTLVLFAIYAFSVIFSLERGIAPALNALLPSGIVLLICLTAMRRMEQDSRITYALKTQQKINHQRLASANRKLAKEASRDGLTGIYNRRMLDDNLNRFWRHAMRRHRPISVLFVDADYFKRYNDTYGHAAGDECLRWLAALLESFAHRPLDFVARFGGEEFVLVLPDTTPEDAGIIAEQIRARVLSANRPHSTSMEGCITVSIGVAGGTPREGQIASMLLEAADKALYMAKKQGRNRVRYAAELD</sequence>
<evidence type="ECO:0000256" key="2">
    <source>
        <dbReference type="ARBA" id="ARBA00034247"/>
    </source>
</evidence>
<protein>
    <recommendedName>
        <fullName evidence="1">diguanylate cyclase</fullName>
        <ecNumber evidence="1">2.7.7.65</ecNumber>
    </recommendedName>
</protein>
<evidence type="ECO:0000256" key="1">
    <source>
        <dbReference type="ARBA" id="ARBA00012528"/>
    </source>
</evidence>
<keyword evidence="3" id="KW-0472">Membrane</keyword>
<dbReference type="GO" id="GO:0052621">
    <property type="term" value="F:diguanylate cyclase activity"/>
    <property type="evidence" value="ECO:0007669"/>
    <property type="project" value="UniProtKB-EC"/>
</dbReference>